<protein>
    <submittedName>
        <fullName evidence="10">Oleosin 1-like</fullName>
    </submittedName>
</protein>
<dbReference type="PANTHER" id="PTHR33203:SF25">
    <property type="entry name" value="OLEOSIN 18.5 KDA"/>
    <property type="match status" value="1"/>
</dbReference>
<dbReference type="PANTHER" id="PTHR33203">
    <property type="entry name" value="OLEOSIN"/>
    <property type="match status" value="1"/>
</dbReference>
<evidence type="ECO:0000256" key="8">
    <source>
        <dbReference type="ARBA" id="ARBA00023136"/>
    </source>
</evidence>
<keyword evidence="8 9" id="KW-0472">Membrane</keyword>
<evidence type="ECO:0000313" key="11">
    <source>
        <dbReference type="Proteomes" id="UP001341840"/>
    </source>
</evidence>
<accession>A0ABU6W430</accession>
<dbReference type="Proteomes" id="UP001341840">
    <property type="component" value="Unassembled WGS sequence"/>
</dbReference>
<reference evidence="10 11" key="1">
    <citation type="journal article" date="2023" name="Plants (Basel)">
        <title>Bridging the Gap: Combining Genomics and Transcriptomics Approaches to Understand Stylosanthes scabra, an Orphan Legume from the Brazilian Caatinga.</title>
        <authorList>
            <person name="Ferreira-Neto J.R.C."/>
            <person name="da Silva M.D."/>
            <person name="Binneck E."/>
            <person name="de Melo N.F."/>
            <person name="da Silva R.H."/>
            <person name="de Melo A.L.T.M."/>
            <person name="Pandolfi V."/>
            <person name="Bustamante F.O."/>
            <person name="Brasileiro-Vidal A.C."/>
            <person name="Benko-Iseppon A.M."/>
        </authorList>
    </citation>
    <scope>NUCLEOTIDE SEQUENCE [LARGE SCALE GENOMIC DNA]</scope>
    <source>
        <tissue evidence="10">Leaves</tissue>
    </source>
</reference>
<comment type="function">
    <text evidence="1">May have a structural role to stabilize the lipid body during desiccation of the seed by preventing coalescence of the oil. Probably interacts with both lipid and phospholipid moieties of lipid bodies. May also provide recognition signals for specific lipase anchorage in lipolysis during seedling growth.</text>
</comment>
<evidence type="ECO:0000256" key="6">
    <source>
        <dbReference type="ARBA" id="ARBA00022692"/>
    </source>
</evidence>
<feature type="transmembrane region" description="Helical" evidence="9">
    <location>
        <begin position="103"/>
        <end position="136"/>
    </location>
</feature>
<dbReference type="Pfam" id="PF01277">
    <property type="entry name" value="Oleosin"/>
    <property type="match status" value="1"/>
</dbReference>
<comment type="similarity">
    <text evidence="4">Belongs to the oleosin family.</text>
</comment>
<evidence type="ECO:0000256" key="7">
    <source>
        <dbReference type="ARBA" id="ARBA00022989"/>
    </source>
</evidence>
<dbReference type="EMBL" id="JASCZI010181258">
    <property type="protein sequence ID" value="MED6180099.1"/>
    <property type="molecule type" value="Genomic_DNA"/>
</dbReference>
<comment type="subcellular location">
    <subcellularLocation>
        <location evidence="3">Lipid droplet</location>
    </subcellularLocation>
    <subcellularLocation>
        <location evidence="2">Membrane</location>
        <topology evidence="2">Multi-pass membrane protein</topology>
    </subcellularLocation>
</comment>
<proteinExistence type="inferred from homology"/>
<gene>
    <name evidence="10" type="primary">OLE16_1</name>
    <name evidence="10" type="ORF">PIB30_007258</name>
</gene>
<sequence length="214" mass="23759">MQRVHEKHLNTCHETHLVHCDAATRRHLYLLLSISHQFKTHKFRSLFIHNHFQFIHNHNNNMATEAHNYPAHLFYGSRHHQQQQQHHHQDQARSTQVVKATTAVVAGGSLLILAGLLLVGTVIGLTAITPLLVIFSPVLVPAVIAVALLGLGFLASGSFGVAAVTVLTWIYKYVTGKHPPGADQLDTARHKLMNKAREIKDYGQQHVTGTHASS</sequence>
<feature type="transmembrane region" description="Helical" evidence="9">
    <location>
        <begin position="142"/>
        <end position="171"/>
    </location>
</feature>
<evidence type="ECO:0000256" key="3">
    <source>
        <dbReference type="ARBA" id="ARBA00004502"/>
    </source>
</evidence>
<evidence type="ECO:0000256" key="2">
    <source>
        <dbReference type="ARBA" id="ARBA00004141"/>
    </source>
</evidence>
<keyword evidence="5" id="KW-0551">Lipid droplet</keyword>
<comment type="caution">
    <text evidence="10">The sequence shown here is derived from an EMBL/GenBank/DDBJ whole genome shotgun (WGS) entry which is preliminary data.</text>
</comment>
<dbReference type="InterPro" id="IPR000136">
    <property type="entry name" value="Oleosin"/>
</dbReference>
<organism evidence="10 11">
    <name type="scientific">Stylosanthes scabra</name>
    <dbReference type="NCBI Taxonomy" id="79078"/>
    <lineage>
        <taxon>Eukaryota</taxon>
        <taxon>Viridiplantae</taxon>
        <taxon>Streptophyta</taxon>
        <taxon>Embryophyta</taxon>
        <taxon>Tracheophyta</taxon>
        <taxon>Spermatophyta</taxon>
        <taxon>Magnoliopsida</taxon>
        <taxon>eudicotyledons</taxon>
        <taxon>Gunneridae</taxon>
        <taxon>Pentapetalae</taxon>
        <taxon>rosids</taxon>
        <taxon>fabids</taxon>
        <taxon>Fabales</taxon>
        <taxon>Fabaceae</taxon>
        <taxon>Papilionoideae</taxon>
        <taxon>50 kb inversion clade</taxon>
        <taxon>dalbergioids sensu lato</taxon>
        <taxon>Dalbergieae</taxon>
        <taxon>Pterocarpus clade</taxon>
        <taxon>Stylosanthes</taxon>
    </lineage>
</organism>
<evidence type="ECO:0000256" key="5">
    <source>
        <dbReference type="ARBA" id="ARBA00022677"/>
    </source>
</evidence>
<keyword evidence="11" id="KW-1185">Reference proteome</keyword>
<keyword evidence="7 9" id="KW-1133">Transmembrane helix</keyword>
<evidence type="ECO:0000256" key="1">
    <source>
        <dbReference type="ARBA" id="ARBA00002582"/>
    </source>
</evidence>
<keyword evidence="6 9" id="KW-0812">Transmembrane</keyword>
<evidence type="ECO:0000256" key="4">
    <source>
        <dbReference type="ARBA" id="ARBA00010858"/>
    </source>
</evidence>
<evidence type="ECO:0000256" key="9">
    <source>
        <dbReference type="SAM" id="Phobius"/>
    </source>
</evidence>
<name>A0ABU6W430_9FABA</name>
<evidence type="ECO:0000313" key="10">
    <source>
        <dbReference type="EMBL" id="MED6180099.1"/>
    </source>
</evidence>